<feature type="region of interest" description="Disordered" evidence="1">
    <location>
        <begin position="327"/>
        <end position="357"/>
    </location>
</feature>
<comment type="caution">
    <text evidence="2">The sequence shown here is derived from an EMBL/GenBank/DDBJ whole genome shotgun (WGS) entry which is preliminary data.</text>
</comment>
<protein>
    <submittedName>
        <fullName evidence="2">Kinetochore Sim4 complex subunit FTA2-domain-containing protein</fullName>
    </submittedName>
</protein>
<proteinExistence type="predicted"/>
<name>A0AAN6S7V2_9PEZI</name>
<gene>
    <name evidence="2" type="ORF">QBC46DRAFT_376808</name>
</gene>
<evidence type="ECO:0000256" key="1">
    <source>
        <dbReference type="SAM" id="MobiDB-lite"/>
    </source>
</evidence>
<evidence type="ECO:0000313" key="3">
    <source>
        <dbReference type="Proteomes" id="UP001303473"/>
    </source>
</evidence>
<dbReference type="EMBL" id="MU853764">
    <property type="protein sequence ID" value="KAK3943685.1"/>
    <property type="molecule type" value="Genomic_DNA"/>
</dbReference>
<organism evidence="2 3">
    <name type="scientific">Diplogelasinospora grovesii</name>
    <dbReference type="NCBI Taxonomy" id="303347"/>
    <lineage>
        <taxon>Eukaryota</taxon>
        <taxon>Fungi</taxon>
        <taxon>Dikarya</taxon>
        <taxon>Ascomycota</taxon>
        <taxon>Pezizomycotina</taxon>
        <taxon>Sordariomycetes</taxon>
        <taxon>Sordariomycetidae</taxon>
        <taxon>Sordariales</taxon>
        <taxon>Diplogelasinosporaceae</taxon>
        <taxon>Diplogelasinospora</taxon>
    </lineage>
</organism>
<evidence type="ECO:0000313" key="2">
    <source>
        <dbReference type="EMBL" id="KAK3943685.1"/>
    </source>
</evidence>
<dbReference type="Pfam" id="PF13095">
    <property type="entry name" value="FTA2"/>
    <property type="match status" value="1"/>
</dbReference>
<dbReference type="AlphaFoldDB" id="A0AAN6S7V2"/>
<keyword evidence="3" id="KW-1185">Reference proteome</keyword>
<dbReference type="InterPro" id="IPR025213">
    <property type="entry name" value="Sim4_Fta2"/>
</dbReference>
<dbReference type="Proteomes" id="UP001303473">
    <property type="component" value="Unassembled WGS sequence"/>
</dbReference>
<accession>A0AAN6S7V2</accession>
<sequence length="407" mass="47061">MYPDWPESDADLVPLPKCDGPKLKPFNFQGPQKIEFLEHLGEGVHAHVFKVKILGQIYALKLFRFVYDHNWLGPASDTDPDDRELMSAFYNYSEPFSCECRAFGRLQEAGHEELAVRCFGYVLLDEEHEHAMMTRFSDDLKLEFNGDVEYPGAEDMRSRFLGKDGRAPPIRGVVKDFGRLEDEENLRTALVRKILRDVIKLQQLGIIRIDVATRQIIDDKIGDFSTALTVPHFLTTPELNPRLTPEMISAIELETFKLPISDYLDFDEMMFDWNLYYADQKGRISVYAFPDGRGCQIKYDLRSKTARERVYTFVDPRKYDWRTCPVSAGTSGEEATKRRRSGRISKGGGHGNQGMSSKIRRQLNARPPMWYYDCDGELAARLRMPDPFCALMKWDYKEGFIFPRIKE</sequence>
<reference evidence="3" key="1">
    <citation type="journal article" date="2023" name="Mol. Phylogenet. Evol.">
        <title>Genome-scale phylogeny and comparative genomics of the fungal order Sordariales.</title>
        <authorList>
            <person name="Hensen N."/>
            <person name="Bonometti L."/>
            <person name="Westerberg I."/>
            <person name="Brannstrom I.O."/>
            <person name="Guillou S."/>
            <person name="Cros-Aarteil S."/>
            <person name="Calhoun S."/>
            <person name="Haridas S."/>
            <person name="Kuo A."/>
            <person name="Mondo S."/>
            <person name="Pangilinan J."/>
            <person name="Riley R."/>
            <person name="LaButti K."/>
            <person name="Andreopoulos B."/>
            <person name="Lipzen A."/>
            <person name="Chen C."/>
            <person name="Yan M."/>
            <person name="Daum C."/>
            <person name="Ng V."/>
            <person name="Clum A."/>
            <person name="Steindorff A."/>
            <person name="Ohm R.A."/>
            <person name="Martin F."/>
            <person name="Silar P."/>
            <person name="Natvig D.O."/>
            <person name="Lalanne C."/>
            <person name="Gautier V."/>
            <person name="Ament-Velasquez S.L."/>
            <person name="Kruys A."/>
            <person name="Hutchinson M.I."/>
            <person name="Powell A.J."/>
            <person name="Barry K."/>
            <person name="Miller A.N."/>
            <person name="Grigoriev I.V."/>
            <person name="Debuchy R."/>
            <person name="Gladieux P."/>
            <person name="Hiltunen Thoren M."/>
            <person name="Johannesson H."/>
        </authorList>
    </citation>
    <scope>NUCLEOTIDE SEQUENCE [LARGE SCALE GENOMIC DNA]</scope>
    <source>
        <strain evidence="3">CBS 340.73</strain>
    </source>
</reference>